<dbReference type="RefSeq" id="WP_075587984.1">
    <property type="nucleotide sequence ID" value="NZ_MSYM01000018.1"/>
</dbReference>
<name>A0A1Q8YAX5_9BURK</name>
<evidence type="ECO:0000256" key="3">
    <source>
        <dbReference type="ARBA" id="ARBA00023004"/>
    </source>
</evidence>
<dbReference type="Gene3D" id="1.20.120.50">
    <property type="entry name" value="Hemerythrin-like"/>
    <property type="match status" value="1"/>
</dbReference>
<reference evidence="4 5" key="1">
    <citation type="submission" date="2017-01" db="EMBL/GenBank/DDBJ databases">
        <title>Genome sequence of Rhodoferax antarcticus ANT.BR, a psychrophilic purple nonsulfur bacterium from an Antarctic microbial mat.</title>
        <authorList>
            <person name="Baker J."/>
            <person name="Riester C."/>
            <person name="Skinner B."/>
            <person name="Newell A."/>
            <person name="Swingley W."/>
            <person name="Madigan M."/>
            <person name="Jung D."/>
            <person name="Asao M."/>
            <person name="Chen M."/>
            <person name="Loughlin P."/>
            <person name="Pan H."/>
            <person name="Lin S."/>
            <person name="Li N."/>
            <person name="Shaw J."/>
            <person name="Prado M."/>
            <person name="Sherman C."/>
            <person name="Li X."/>
            <person name="Tang J."/>
            <person name="Blankenship R."/>
            <person name="Zhao T."/>
            <person name="Touchman J."/>
            <person name="Sattley M."/>
        </authorList>
    </citation>
    <scope>NUCLEOTIDE SEQUENCE [LARGE SCALE GENOMIC DNA]</scope>
    <source>
        <strain evidence="4 5">ANT.BR</strain>
    </source>
</reference>
<keyword evidence="2" id="KW-0479">Metal-binding</keyword>
<dbReference type="InterPro" id="IPR050669">
    <property type="entry name" value="Hemerythrin"/>
</dbReference>
<dbReference type="CDD" id="cd12107">
    <property type="entry name" value="Hemerythrin"/>
    <property type="match status" value="1"/>
</dbReference>
<dbReference type="EMBL" id="MSYM01000018">
    <property type="protein sequence ID" value="OLP05133.1"/>
    <property type="molecule type" value="Genomic_DNA"/>
</dbReference>
<proteinExistence type="inferred from homology"/>
<dbReference type="PANTHER" id="PTHR37164">
    <property type="entry name" value="BACTERIOHEMERYTHRIN"/>
    <property type="match status" value="1"/>
</dbReference>
<protein>
    <submittedName>
        <fullName evidence="4">Hemerythrin-like metal-binding domain protein</fullName>
    </submittedName>
</protein>
<dbReference type="InterPro" id="IPR012827">
    <property type="entry name" value="Hemerythrin_metal-bd"/>
</dbReference>
<evidence type="ECO:0000256" key="2">
    <source>
        <dbReference type="ARBA" id="ARBA00022723"/>
    </source>
</evidence>
<comment type="similarity">
    <text evidence="1">Belongs to the hemerythrin family.</text>
</comment>
<evidence type="ECO:0000313" key="5">
    <source>
        <dbReference type="Proteomes" id="UP000185911"/>
    </source>
</evidence>
<organism evidence="4 5">
    <name type="scientific">Rhodoferax antarcticus ANT.BR</name>
    <dbReference type="NCBI Taxonomy" id="1111071"/>
    <lineage>
        <taxon>Bacteria</taxon>
        <taxon>Pseudomonadati</taxon>
        <taxon>Pseudomonadota</taxon>
        <taxon>Betaproteobacteria</taxon>
        <taxon>Burkholderiales</taxon>
        <taxon>Comamonadaceae</taxon>
        <taxon>Rhodoferax</taxon>
    </lineage>
</organism>
<dbReference type="SUPFAM" id="SSF47188">
    <property type="entry name" value="Hemerythrin-like"/>
    <property type="match status" value="1"/>
</dbReference>
<keyword evidence="3" id="KW-0408">Iron</keyword>
<keyword evidence="5" id="KW-1185">Reference proteome</keyword>
<dbReference type="PANTHER" id="PTHR37164:SF1">
    <property type="entry name" value="BACTERIOHEMERYTHRIN"/>
    <property type="match status" value="1"/>
</dbReference>
<dbReference type="GO" id="GO:0046872">
    <property type="term" value="F:metal ion binding"/>
    <property type="evidence" value="ECO:0007669"/>
    <property type="project" value="UniProtKB-KW"/>
</dbReference>
<dbReference type="Proteomes" id="UP000185911">
    <property type="component" value="Unassembled WGS sequence"/>
</dbReference>
<accession>A0A1Q8YAX5</accession>
<dbReference type="STRING" id="81479.RA876_13530"/>
<comment type="caution">
    <text evidence="4">The sequence shown here is derived from an EMBL/GenBank/DDBJ whole genome shotgun (WGS) entry which is preliminary data.</text>
</comment>
<evidence type="ECO:0000313" key="4">
    <source>
        <dbReference type="EMBL" id="OLP05133.1"/>
    </source>
</evidence>
<dbReference type="AlphaFoldDB" id="A0A1Q8YAX5"/>
<dbReference type="InterPro" id="IPR035938">
    <property type="entry name" value="Hemerythrin-like_sf"/>
</dbReference>
<evidence type="ECO:0000256" key="1">
    <source>
        <dbReference type="ARBA" id="ARBA00010587"/>
    </source>
</evidence>
<gene>
    <name evidence="4" type="ORF">BLL52_3953</name>
</gene>
<dbReference type="NCBIfam" id="TIGR02481">
    <property type="entry name" value="hemeryth_dom"/>
    <property type="match status" value="1"/>
</dbReference>
<sequence>MSIEWLESYKIGNAEIDASQKELFELTNQIADCEDWMALRPMIVSLFKQLEQQFELEEALMTKVAFPGAQAHTEDHLHLLTRLRDRSMDVGKGHMNKKAIVGVMTDWAHRHVANLDAELAQYLAVWA</sequence>